<evidence type="ECO:0000259" key="1">
    <source>
        <dbReference type="Pfam" id="PF09511"/>
    </source>
</evidence>
<dbReference type="EMBL" id="BAAAMU010000011">
    <property type="protein sequence ID" value="GAA1623838.1"/>
    <property type="molecule type" value="Genomic_DNA"/>
</dbReference>
<comment type="caution">
    <text evidence="2">The sequence shown here is derived from an EMBL/GenBank/DDBJ whole genome shotgun (WGS) entry which is preliminary data.</text>
</comment>
<feature type="domain" description="T4 RNA ligase 1-like N-terminal" evidence="1">
    <location>
        <begin position="58"/>
        <end position="188"/>
    </location>
</feature>
<sequence length="393" mass="44271">MLTPTVLRLVDLMDMRKLAEAKQHGYVLEQAHPALPLAILNYTAKTQAEGAWDKVTRQCRGLIINVRTGDVVARPLPKFFNYEQLNQGLPMDIPAYVCEKWDGSLGILYPTGDGQHAIATRGSFASPQAIHATNVWRERFADKVVIDPTFTYLFEIIYPANRIVLDYGDLDDLVFLGAVNNETGLLMLPGLIDWPGRVAEQFPYRTLGEALAARPRPNAEGFVIHLPVQGLTLKLKQADYLALHSVLTRTSARTIWEYLAVNACQHLIDQPKKWASLLHFDPRRAEQRLAVGPNWLERLLDNVPDEFHAWVQRTVADLTSSVDALAREVAEYAELARYVYGDDRKAMAAEVAGHHEYGLVFKAISDEDIAAQLWVRFYPDADLPWLVQEEAMA</sequence>
<organism evidence="2 3">
    <name type="scientific">Nonomuraea maheshkhaliensis</name>
    <dbReference type="NCBI Taxonomy" id="419590"/>
    <lineage>
        <taxon>Bacteria</taxon>
        <taxon>Bacillati</taxon>
        <taxon>Actinomycetota</taxon>
        <taxon>Actinomycetes</taxon>
        <taxon>Streptosporangiales</taxon>
        <taxon>Streptosporangiaceae</taxon>
        <taxon>Nonomuraea</taxon>
    </lineage>
</organism>
<gene>
    <name evidence="2" type="ORF">GCM10009733_020600</name>
</gene>
<keyword evidence="3" id="KW-1185">Reference proteome</keyword>
<reference evidence="2 3" key="1">
    <citation type="journal article" date="2019" name="Int. J. Syst. Evol. Microbiol.">
        <title>The Global Catalogue of Microorganisms (GCM) 10K type strain sequencing project: providing services to taxonomists for standard genome sequencing and annotation.</title>
        <authorList>
            <consortium name="The Broad Institute Genomics Platform"/>
            <consortium name="The Broad Institute Genome Sequencing Center for Infectious Disease"/>
            <person name="Wu L."/>
            <person name="Ma J."/>
        </authorList>
    </citation>
    <scope>NUCLEOTIDE SEQUENCE [LARGE SCALE GENOMIC DNA]</scope>
    <source>
        <strain evidence="2 3">JCM 13929</strain>
    </source>
</reference>
<dbReference type="Proteomes" id="UP001500064">
    <property type="component" value="Unassembled WGS sequence"/>
</dbReference>
<proteinExistence type="predicted"/>
<name>A0ABN2EZV8_9ACTN</name>
<evidence type="ECO:0000313" key="2">
    <source>
        <dbReference type="EMBL" id="GAA1623838.1"/>
    </source>
</evidence>
<accession>A0ABN2EZV8</accession>
<evidence type="ECO:0000313" key="3">
    <source>
        <dbReference type="Proteomes" id="UP001500064"/>
    </source>
</evidence>
<dbReference type="InterPro" id="IPR019039">
    <property type="entry name" value="T4-Rnl1-like_N"/>
</dbReference>
<dbReference type="Pfam" id="PF09511">
    <property type="entry name" value="RNA_lig_T4_1"/>
    <property type="match status" value="1"/>
</dbReference>
<protein>
    <recommendedName>
        <fullName evidence="1">T4 RNA ligase 1-like N-terminal domain-containing protein</fullName>
    </recommendedName>
</protein>
<dbReference type="RefSeq" id="WP_346103480.1">
    <property type="nucleotide sequence ID" value="NZ_BAAAMU010000011.1"/>
</dbReference>